<feature type="compositionally biased region" description="Acidic residues" evidence="11">
    <location>
        <begin position="491"/>
        <end position="509"/>
    </location>
</feature>
<dbReference type="GO" id="GO:0005634">
    <property type="term" value="C:nucleus"/>
    <property type="evidence" value="ECO:0007669"/>
    <property type="project" value="UniProtKB-SubCell"/>
</dbReference>
<evidence type="ECO:0000256" key="8">
    <source>
        <dbReference type="ARBA" id="ARBA00023159"/>
    </source>
</evidence>
<dbReference type="PANTHER" id="PTHR31744:SF216">
    <property type="entry name" value="NAC TRANSCRIPTION FACTOR"/>
    <property type="match status" value="1"/>
</dbReference>
<keyword evidence="7 12" id="KW-0472">Membrane</keyword>
<evidence type="ECO:0000256" key="1">
    <source>
        <dbReference type="ARBA" id="ARBA00004123"/>
    </source>
</evidence>
<gene>
    <name evidence="14" type="primary">NAC4</name>
</gene>
<sequence length="574" mass="64424">MAVLPFENLPLGFRFRPTDVELIDHYLRLKINGNEKDVSVIREVDVCKVEPWDLPDLSIIQTVDREWFFFCPRDRKYPNGQRSNRATGKGYWKATGKDRRIVSRTLGLIGMKKTLVFYMGRAPKGERTYWVIHEYRTTLSELDGTHPGQGPYVLCRLFKKHDDKKQTDDDDGSNFDEGEAIVCSPTITNSTPHGGLQSDSALLQQSPVSCAQSIENPGNNVNKGAQVSEYLISDSSMPAQSNSNSVNNCDDIQQNKISTPEVSSEIDDAIQYFYVPETPLPPLHQMHAGRGTAIMDQIDTAGFGIPPGAMQFQKSDSDKAISDFLDSVLINPEDYPSETWNSEVPIIEGFDYKNMDGVSLDNVLKKEGGSCSGSDVEATQLQESTGNVHLLQPPSYADDDLFSDAALEHFCNTPSFEAKSICTIQYANPYQQSGMVDERADRGIKIRTRARPNTSLPTNRFNQGTANRRIFLMKPTGPTVELQWATEPLANDEEYQSSEDEEKSSESSEESAPLPVPRKTSKQKPIRKTIKKKICNVIFCSGFRPFYVIAIALLMIMFLVFFCHWRAPQITRHV</sequence>
<evidence type="ECO:0000256" key="10">
    <source>
        <dbReference type="ARBA" id="ARBA00023242"/>
    </source>
</evidence>
<dbReference type="FunFam" id="2.170.150.80:FF:000002">
    <property type="entry name" value="Nac domain-containing protein 86"/>
    <property type="match status" value="1"/>
</dbReference>
<comment type="subcellular location">
    <subcellularLocation>
        <location evidence="2">Membrane</location>
        <topology evidence="2">Single-pass membrane protein</topology>
    </subcellularLocation>
    <subcellularLocation>
        <location evidence="1">Nucleus</location>
    </subcellularLocation>
</comment>
<keyword evidence="9" id="KW-0804">Transcription</keyword>
<organism evidence="14">
    <name type="scientific">Rheum palmatum</name>
    <name type="common">Chinese rhubarb</name>
    <dbReference type="NCBI Taxonomy" id="137221"/>
    <lineage>
        <taxon>Eukaryota</taxon>
        <taxon>Viridiplantae</taxon>
        <taxon>Streptophyta</taxon>
        <taxon>Embryophyta</taxon>
        <taxon>Tracheophyta</taxon>
        <taxon>Spermatophyta</taxon>
        <taxon>Magnoliopsida</taxon>
        <taxon>eudicotyledons</taxon>
        <taxon>Gunneridae</taxon>
        <taxon>Pentapetalae</taxon>
        <taxon>Caryophyllales</taxon>
        <taxon>Polygonaceae</taxon>
        <taxon>Polygonoideae</taxon>
        <taxon>Rumiceae</taxon>
        <taxon>Rheum</taxon>
    </lineage>
</organism>
<dbReference type="Pfam" id="PF02365">
    <property type="entry name" value="NAM"/>
    <property type="match status" value="1"/>
</dbReference>
<keyword evidence="5" id="KW-0805">Transcription regulation</keyword>
<keyword evidence="3 12" id="KW-0812">Transmembrane</keyword>
<dbReference type="EMBL" id="OQ884988">
    <property type="protein sequence ID" value="WLO57463.1"/>
    <property type="molecule type" value="mRNA"/>
</dbReference>
<keyword evidence="10" id="KW-0539">Nucleus</keyword>
<evidence type="ECO:0000256" key="9">
    <source>
        <dbReference type="ARBA" id="ARBA00023163"/>
    </source>
</evidence>
<evidence type="ECO:0000256" key="11">
    <source>
        <dbReference type="SAM" id="MobiDB-lite"/>
    </source>
</evidence>
<dbReference type="PROSITE" id="PS51005">
    <property type="entry name" value="NAC"/>
    <property type="match status" value="1"/>
</dbReference>
<keyword evidence="4 12" id="KW-1133">Transmembrane helix</keyword>
<evidence type="ECO:0000256" key="3">
    <source>
        <dbReference type="ARBA" id="ARBA00022692"/>
    </source>
</evidence>
<feature type="transmembrane region" description="Helical" evidence="12">
    <location>
        <begin position="546"/>
        <end position="565"/>
    </location>
</feature>
<evidence type="ECO:0000256" key="5">
    <source>
        <dbReference type="ARBA" id="ARBA00023015"/>
    </source>
</evidence>
<evidence type="ECO:0000256" key="12">
    <source>
        <dbReference type="SAM" id="Phobius"/>
    </source>
</evidence>
<keyword evidence="8" id="KW-0010">Activator</keyword>
<dbReference type="SUPFAM" id="SSF101941">
    <property type="entry name" value="NAC domain"/>
    <property type="match status" value="1"/>
</dbReference>
<evidence type="ECO:0000256" key="2">
    <source>
        <dbReference type="ARBA" id="ARBA00004167"/>
    </source>
</evidence>
<name>A0AA49X9A1_RHEPA</name>
<evidence type="ECO:0000313" key="14">
    <source>
        <dbReference type="EMBL" id="WLO57463.1"/>
    </source>
</evidence>
<keyword evidence="6" id="KW-0238">DNA-binding</keyword>
<dbReference type="PANTHER" id="PTHR31744">
    <property type="entry name" value="PROTEIN CUP-SHAPED COTYLEDON 2-RELATED"/>
    <property type="match status" value="1"/>
</dbReference>
<dbReference type="GO" id="GO:0016020">
    <property type="term" value="C:membrane"/>
    <property type="evidence" value="ECO:0007669"/>
    <property type="project" value="UniProtKB-SubCell"/>
</dbReference>
<dbReference type="InterPro" id="IPR003441">
    <property type="entry name" value="NAC-dom"/>
</dbReference>
<dbReference type="InterPro" id="IPR036093">
    <property type="entry name" value="NAC_dom_sf"/>
</dbReference>
<dbReference type="GO" id="GO:0006355">
    <property type="term" value="P:regulation of DNA-templated transcription"/>
    <property type="evidence" value="ECO:0007669"/>
    <property type="project" value="InterPro"/>
</dbReference>
<dbReference type="AlphaFoldDB" id="A0AA49X9A1"/>
<reference evidence="14" key="1">
    <citation type="submission" date="2023-04" db="EMBL/GenBank/DDBJ databases">
        <title>Identification and analysis of NAC gene family in Rheum palmatum L. based on full-length transcriptome sequencing.</title>
        <authorList>
            <person name="Hao G.X."/>
            <person name="Zhang G."/>
            <person name="Li Y.M."/>
        </authorList>
    </citation>
    <scope>NUCLEOTIDE SEQUENCE</scope>
</reference>
<dbReference type="Gene3D" id="2.170.150.80">
    <property type="entry name" value="NAC domain"/>
    <property type="match status" value="1"/>
</dbReference>
<evidence type="ECO:0000256" key="7">
    <source>
        <dbReference type="ARBA" id="ARBA00023136"/>
    </source>
</evidence>
<protein>
    <submittedName>
        <fullName evidence="14">NAC transcription factor 4</fullName>
    </submittedName>
</protein>
<proteinExistence type="evidence at transcript level"/>
<feature type="region of interest" description="Disordered" evidence="11">
    <location>
        <begin position="491"/>
        <end position="525"/>
    </location>
</feature>
<evidence type="ECO:0000256" key="4">
    <source>
        <dbReference type="ARBA" id="ARBA00022989"/>
    </source>
</evidence>
<evidence type="ECO:0000256" key="6">
    <source>
        <dbReference type="ARBA" id="ARBA00023125"/>
    </source>
</evidence>
<evidence type="ECO:0000259" key="13">
    <source>
        <dbReference type="PROSITE" id="PS51005"/>
    </source>
</evidence>
<accession>A0AA49X9A1</accession>
<dbReference type="GO" id="GO:0000976">
    <property type="term" value="F:transcription cis-regulatory region binding"/>
    <property type="evidence" value="ECO:0007669"/>
    <property type="project" value="UniProtKB-ARBA"/>
</dbReference>
<feature type="domain" description="NAC" evidence="13">
    <location>
        <begin position="9"/>
        <end position="160"/>
    </location>
</feature>